<dbReference type="OrthoDB" id="1178167at2"/>
<reference evidence="2" key="1">
    <citation type="submission" date="2016-11" db="EMBL/GenBank/DDBJ databases">
        <authorList>
            <person name="Varghese N."/>
            <person name="Submissions S."/>
        </authorList>
    </citation>
    <scope>NUCLEOTIDE SEQUENCE [LARGE SCALE GENOMIC DNA]</scope>
    <source>
        <strain evidence="2">DSM 27619</strain>
    </source>
</reference>
<dbReference type="RefSeq" id="WP_143152411.1">
    <property type="nucleotide sequence ID" value="NZ_FQUT01000017.1"/>
</dbReference>
<name>A0A1M5KQL5_9FLAO</name>
<evidence type="ECO:0000313" key="2">
    <source>
        <dbReference type="Proteomes" id="UP000184518"/>
    </source>
</evidence>
<dbReference type="Proteomes" id="UP000184518">
    <property type="component" value="Unassembled WGS sequence"/>
</dbReference>
<accession>A0A1M5KQL5</accession>
<keyword evidence="2" id="KW-1185">Reference proteome</keyword>
<protein>
    <recommendedName>
        <fullName evidence="3">Lipoprotein</fullName>
    </recommendedName>
</protein>
<dbReference type="EMBL" id="FQUT01000017">
    <property type="protein sequence ID" value="SHG55077.1"/>
    <property type="molecule type" value="Genomic_DNA"/>
</dbReference>
<evidence type="ECO:0000313" key="1">
    <source>
        <dbReference type="EMBL" id="SHG55077.1"/>
    </source>
</evidence>
<evidence type="ECO:0008006" key="3">
    <source>
        <dbReference type="Google" id="ProtNLM"/>
    </source>
</evidence>
<sequence length="230" mass="27139">MRKYLSIIFALIFLIGCQKNVIANFDIHIENLDKYNTSYHDLSKVEIYKDNNIFKILKSDFPIGGLERNIKIDSIKEGKYSFVYESIFGKQIKTNITVDDSRTYRISLNPDRLNEKIKNLVFENIKNEEVQLKYRSSGCFHLNEDSITILNKGNEYFVKKDDHLRKIDKKTWAYFVNLENKIRHIHKDRGCTSVDSFIFKYKGKSDTVYDGTCNFDIVSNIINYRKKNKI</sequence>
<gene>
    <name evidence="1" type="ORF">SAMN05443633_11756</name>
</gene>
<dbReference type="STRING" id="1416778.SAMN05443633_11756"/>
<proteinExistence type="predicted"/>
<dbReference type="PROSITE" id="PS51257">
    <property type="entry name" value="PROKAR_LIPOPROTEIN"/>
    <property type="match status" value="1"/>
</dbReference>
<organism evidence="1 2">
    <name type="scientific">Chryseobacterium arachidis</name>
    <dbReference type="NCBI Taxonomy" id="1416778"/>
    <lineage>
        <taxon>Bacteria</taxon>
        <taxon>Pseudomonadati</taxon>
        <taxon>Bacteroidota</taxon>
        <taxon>Flavobacteriia</taxon>
        <taxon>Flavobacteriales</taxon>
        <taxon>Weeksellaceae</taxon>
        <taxon>Chryseobacterium group</taxon>
        <taxon>Chryseobacterium</taxon>
    </lineage>
</organism>
<dbReference type="AlphaFoldDB" id="A0A1M5KQL5"/>